<dbReference type="InterPro" id="IPR034871">
    <property type="entry name" value="Allene_oxi_cyc_sf"/>
</dbReference>
<sequence>MNNTLHAFFLLLTTLSIGVQAHESESLTLVTLADGNRGIKNAVDIGPPGPSQGDLFVFDQPLMNEAHQDIGTNSGYCINTVPAVHSQCQWTLSFTDAAGKVEASIVVAGQEHEIGTSVVAVIGSTGKYAGFTGEMSTQPKPDGTFSQTLKLVRQGPTPQ</sequence>
<reference evidence="2 3" key="1">
    <citation type="submission" date="2024-10" db="EMBL/GenBank/DDBJ databases">
        <title>Aeromonas and Pseudomonas from the Cagarras Archipelago, Rio de Janeiro, Brazil.</title>
        <authorList>
            <person name="Canellas A.L.B."/>
            <person name="Laport M.S."/>
        </authorList>
    </citation>
    <scope>NUCLEOTIDE SEQUENCE [LARGE SCALE GENOMIC DNA]</scope>
    <source>
        <strain evidence="2 3">CPF-4</strain>
    </source>
</reference>
<comment type="caution">
    <text evidence="2">The sequence shown here is derived from an EMBL/GenBank/DDBJ whole genome shotgun (WGS) entry which is preliminary data.</text>
</comment>
<name>A0ABW7M1F2_9PSED</name>
<proteinExistence type="predicted"/>
<dbReference type="SUPFAM" id="SSF141493">
    <property type="entry name" value="Allene oxide cyclase-like"/>
    <property type="match status" value="1"/>
</dbReference>
<keyword evidence="1" id="KW-0732">Signal</keyword>
<feature type="signal peptide" evidence="1">
    <location>
        <begin position="1"/>
        <end position="21"/>
    </location>
</feature>
<protein>
    <recommendedName>
        <fullName evidence="4">Allene oxide cyclase</fullName>
    </recommendedName>
</protein>
<evidence type="ECO:0008006" key="4">
    <source>
        <dbReference type="Google" id="ProtNLM"/>
    </source>
</evidence>
<evidence type="ECO:0000313" key="2">
    <source>
        <dbReference type="EMBL" id="MFH6567703.1"/>
    </source>
</evidence>
<dbReference type="EMBL" id="JBINXB010000028">
    <property type="protein sequence ID" value="MFH6567703.1"/>
    <property type="molecule type" value="Genomic_DNA"/>
</dbReference>
<dbReference type="RefSeq" id="WP_395247318.1">
    <property type="nucleotide sequence ID" value="NZ_JBINXA010000012.1"/>
</dbReference>
<evidence type="ECO:0000313" key="3">
    <source>
        <dbReference type="Proteomes" id="UP001609821"/>
    </source>
</evidence>
<dbReference type="Gene3D" id="2.40.480.10">
    <property type="entry name" value="Allene oxide cyclase-like"/>
    <property type="match status" value="1"/>
</dbReference>
<feature type="chain" id="PRO_5046755891" description="Allene oxide cyclase" evidence="1">
    <location>
        <begin position="22"/>
        <end position="159"/>
    </location>
</feature>
<dbReference type="Proteomes" id="UP001609821">
    <property type="component" value="Unassembled WGS sequence"/>
</dbReference>
<dbReference type="InterPro" id="IPR044859">
    <property type="entry name" value="Allene_oxi_cyc_Dirigent"/>
</dbReference>
<evidence type="ECO:0000256" key="1">
    <source>
        <dbReference type="SAM" id="SignalP"/>
    </source>
</evidence>
<organism evidence="2 3">
    <name type="scientific">Pseudomonas kulmbachensis</name>
    <dbReference type="NCBI Taxonomy" id="3043408"/>
    <lineage>
        <taxon>Bacteria</taxon>
        <taxon>Pseudomonadati</taxon>
        <taxon>Pseudomonadota</taxon>
        <taxon>Gammaproteobacteria</taxon>
        <taxon>Pseudomonadales</taxon>
        <taxon>Pseudomonadaceae</taxon>
        <taxon>Pseudomonas</taxon>
    </lineage>
</organism>
<accession>A0ABW7M1F2</accession>
<keyword evidence="3" id="KW-1185">Reference proteome</keyword>
<gene>
    <name evidence="2" type="ORF">ACHMWK_17225</name>
</gene>